<dbReference type="InterPro" id="IPR014547">
    <property type="entry name" value="UCP028477"/>
</dbReference>
<evidence type="ECO:0000313" key="2">
    <source>
        <dbReference type="Proteomes" id="UP001433638"/>
    </source>
</evidence>
<comment type="caution">
    <text evidence="1">The sequence shown here is derived from an EMBL/GenBank/DDBJ whole genome shotgun (WGS) entry which is preliminary data.</text>
</comment>
<dbReference type="Pfam" id="PF09916">
    <property type="entry name" value="DUF2145"/>
    <property type="match status" value="1"/>
</dbReference>
<protein>
    <submittedName>
        <fullName evidence="1">DUF2145 domain-containing protein</fullName>
    </submittedName>
</protein>
<reference evidence="1" key="1">
    <citation type="submission" date="2024-06" db="EMBL/GenBank/DDBJ databases">
        <title>Genome sequence of Vogesella sp. MAHUQ-64.</title>
        <authorList>
            <person name="Huq M.A."/>
        </authorList>
    </citation>
    <scope>NUCLEOTIDE SEQUENCE</scope>
    <source>
        <strain evidence="1">MAHUQ-64</strain>
    </source>
</reference>
<evidence type="ECO:0000313" key="1">
    <source>
        <dbReference type="EMBL" id="MEQ6291851.1"/>
    </source>
</evidence>
<dbReference type="Proteomes" id="UP001433638">
    <property type="component" value="Unassembled WGS sequence"/>
</dbReference>
<gene>
    <name evidence="1" type="ORF">ABNW52_14630</name>
</gene>
<keyword evidence="2" id="KW-1185">Reference proteome</keyword>
<dbReference type="EMBL" id="JBEFLD010000007">
    <property type="protein sequence ID" value="MEQ6291851.1"/>
    <property type="molecule type" value="Genomic_DNA"/>
</dbReference>
<accession>A0ABV1M721</accession>
<organism evidence="1 2">
    <name type="scientific">Vogesella oryzagri</name>
    <dbReference type="NCBI Taxonomy" id="3160864"/>
    <lineage>
        <taxon>Bacteria</taxon>
        <taxon>Pseudomonadati</taxon>
        <taxon>Pseudomonadota</taxon>
        <taxon>Betaproteobacteria</taxon>
        <taxon>Neisseriales</taxon>
        <taxon>Chromobacteriaceae</taxon>
        <taxon>Vogesella</taxon>
    </lineage>
</organism>
<dbReference type="PIRSF" id="PIRSF028477">
    <property type="entry name" value="UCP028477"/>
    <property type="match status" value="1"/>
</dbReference>
<dbReference type="RefSeq" id="WP_349589271.1">
    <property type="nucleotide sequence ID" value="NZ_JBEFLD010000007.1"/>
</dbReference>
<name>A0ABV1M721_9NEIS</name>
<sequence>MPPLIALPSLPAVGRKLLTLVGTLACWLLLAALPAQANSLLFCDRPPAQSAVQKNRLLLFSEAVKNVLQQSGSQAAIVARAGLDLDRFAIRYTHAGISLRQSPNTPWSVRQLYYACDDSQPHIYDQGLSGFLLDSHQQDSAYVSILLLPARAEEQLAATALDRAQALAVLGAQYSANAYAFSTRYQNCNQWLAELLARAWGELPAADAPREAAQRWLQQAQYQPSSIDVKYGFMVWAAYLVPLLHNSDHPAANLAARHYQVSMPAAIEQFVRAQWPDSRRIELCVRNEQLVLHHGWDNIADGCQPGADDTVSTLG</sequence>
<proteinExistence type="predicted"/>